<sequence>MKKIRYFLIPATLCFSVSSIYGGMFTPAVSIVQLPEIINVPAGNIMNGSVLWESPMVKSTLDTISYSVLSGPSSEIWPQIMNPTTLDGDIYSTSLRGIGIRWRATWKARNFPNGKTMSITTQSNNSGATGWQKDDVHEQAIWLQLIKTGAVQSGTFSVSSYATARFDCNSLCNIWSVMAAGSTVVRTGASCRVKTSNIAVNLQRINRSLFNGIGATSAPQSFDLELICTGGDANSTLRPFVTLTDANDAANRSDVLTVTGGAAGIGIQIRSSDKVISYGEDSANFGNPNQWQAGIITPNTSNHVIPLTARYVQTQPSVTTGLANGRATFTLNYQ</sequence>
<dbReference type="GO" id="GO:0043709">
    <property type="term" value="P:cell adhesion involved in single-species biofilm formation"/>
    <property type="evidence" value="ECO:0007669"/>
    <property type="project" value="TreeGrafter"/>
</dbReference>
<gene>
    <name evidence="3" type="ORF">SGN30_26290</name>
</gene>
<evidence type="ECO:0000313" key="3">
    <source>
        <dbReference type="EMBL" id="MDX4956938.1"/>
    </source>
</evidence>
<dbReference type="InterPro" id="IPR036937">
    <property type="entry name" value="Adhesion_dom_fimbrial_sf"/>
</dbReference>
<dbReference type="Proteomes" id="UP001287445">
    <property type="component" value="Unassembled WGS sequence"/>
</dbReference>
<dbReference type="PANTHER" id="PTHR33420">
    <property type="entry name" value="FIMBRIAL SUBUNIT ELFA-RELATED"/>
    <property type="match status" value="1"/>
</dbReference>
<evidence type="ECO:0000313" key="4">
    <source>
        <dbReference type="Proteomes" id="UP001287445"/>
    </source>
</evidence>
<feature type="domain" description="Fimbrial-type adhesion" evidence="2">
    <location>
        <begin position="182"/>
        <end position="334"/>
    </location>
</feature>
<dbReference type="SUPFAM" id="SSF49401">
    <property type="entry name" value="Bacterial adhesins"/>
    <property type="match status" value="1"/>
</dbReference>
<dbReference type="RefSeq" id="WP_319076467.1">
    <property type="nucleotide sequence ID" value="NZ_JAWWMZ010000014.1"/>
</dbReference>
<evidence type="ECO:0000259" key="2">
    <source>
        <dbReference type="Pfam" id="PF00419"/>
    </source>
</evidence>
<reference evidence="3" key="1">
    <citation type="submission" date="2023-11" db="EMBL/GenBank/DDBJ databases">
        <title>Identification and selenium tolerance of Delftia acidovorans R3-25.</title>
        <authorList>
            <person name="Zhang S."/>
            <person name="Liu Y."/>
            <person name="Guo Y."/>
        </authorList>
    </citation>
    <scope>NUCLEOTIDE SEQUENCE</scope>
    <source>
        <strain evidence="3">R3-25</strain>
    </source>
</reference>
<dbReference type="EMBL" id="JAWWMZ010000014">
    <property type="protein sequence ID" value="MDX4956938.1"/>
    <property type="molecule type" value="Genomic_DNA"/>
</dbReference>
<dbReference type="InterPro" id="IPR008966">
    <property type="entry name" value="Adhesion_dom_sf"/>
</dbReference>
<dbReference type="GO" id="GO:0009289">
    <property type="term" value="C:pilus"/>
    <property type="evidence" value="ECO:0007669"/>
    <property type="project" value="InterPro"/>
</dbReference>
<dbReference type="AlphaFoldDB" id="A0AAJ2R6R3"/>
<protein>
    <submittedName>
        <fullName evidence="3">Fimbrial protein</fullName>
    </submittedName>
</protein>
<proteinExistence type="predicted"/>
<dbReference type="Gene3D" id="2.60.40.3310">
    <property type="match status" value="1"/>
</dbReference>
<name>A0AAJ2R6R3_DELAC</name>
<dbReference type="Pfam" id="PF00419">
    <property type="entry name" value="Fimbrial"/>
    <property type="match status" value="1"/>
</dbReference>
<keyword evidence="1" id="KW-0732">Signal</keyword>
<dbReference type="InterPro" id="IPR000259">
    <property type="entry name" value="Adhesion_dom_fimbrial"/>
</dbReference>
<dbReference type="InterPro" id="IPR050263">
    <property type="entry name" value="Bact_Fimbrial_Adh_Pro"/>
</dbReference>
<evidence type="ECO:0000256" key="1">
    <source>
        <dbReference type="ARBA" id="ARBA00022729"/>
    </source>
</evidence>
<dbReference type="Gene3D" id="2.60.40.1090">
    <property type="entry name" value="Fimbrial-type adhesion domain"/>
    <property type="match status" value="1"/>
</dbReference>
<dbReference type="PANTHER" id="PTHR33420:SF3">
    <property type="entry name" value="FIMBRIAL SUBUNIT ELFA"/>
    <property type="match status" value="1"/>
</dbReference>
<comment type="caution">
    <text evidence="3">The sequence shown here is derived from an EMBL/GenBank/DDBJ whole genome shotgun (WGS) entry which is preliminary data.</text>
</comment>
<organism evidence="3 4">
    <name type="scientific">Delftia acidovorans</name>
    <name type="common">Pseudomonas acidovorans</name>
    <name type="synonym">Comamonas acidovorans</name>
    <dbReference type="NCBI Taxonomy" id="80866"/>
    <lineage>
        <taxon>Bacteria</taxon>
        <taxon>Pseudomonadati</taxon>
        <taxon>Pseudomonadota</taxon>
        <taxon>Betaproteobacteria</taxon>
        <taxon>Burkholderiales</taxon>
        <taxon>Comamonadaceae</taxon>
        <taxon>Delftia</taxon>
    </lineage>
</organism>
<accession>A0AAJ2R6R3</accession>